<keyword evidence="3" id="KW-1185">Reference proteome</keyword>
<feature type="chain" id="PRO_5045492049" evidence="1">
    <location>
        <begin position="21"/>
        <end position="643"/>
    </location>
</feature>
<comment type="caution">
    <text evidence="2">The sequence shown here is derived from an EMBL/GenBank/DDBJ whole genome shotgun (WGS) entry which is preliminary data.</text>
</comment>
<dbReference type="Proteomes" id="UP001460072">
    <property type="component" value="Unassembled WGS sequence"/>
</dbReference>
<reference evidence="2 3" key="1">
    <citation type="submission" date="2024-03" db="EMBL/GenBank/DDBJ databases">
        <title>Two novel species of the genus Flavobacterium exhibiting potentially degradation of complex polysaccharides.</title>
        <authorList>
            <person name="Lian X."/>
        </authorList>
    </citation>
    <scope>NUCLEOTIDE SEQUENCE [LARGE SCALE GENOMIC DNA]</scope>
    <source>
        <strain evidence="3">j3</strain>
    </source>
</reference>
<feature type="signal peptide" evidence="1">
    <location>
        <begin position="1"/>
        <end position="20"/>
    </location>
</feature>
<protein>
    <submittedName>
        <fullName evidence="2">Porin</fullName>
    </submittedName>
</protein>
<dbReference type="RefSeq" id="WP_342694431.1">
    <property type="nucleotide sequence ID" value="NZ_JBCGDO010000001.1"/>
</dbReference>
<organism evidence="2 3">
    <name type="scientific">Flavobacterium aureirubrum</name>
    <dbReference type="NCBI Taxonomy" id="3133147"/>
    <lineage>
        <taxon>Bacteria</taxon>
        <taxon>Pseudomonadati</taxon>
        <taxon>Bacteroidota</taxon>
        <taxon>Flavobacteriia</taxon>
        <taxon>Flavobacteriales</taxon>
        <taxon>Flavobacteriaceae</taxon>
        <taxon>Flavobacterium</taxon>
    </lineage>
</organism>
<dbReference type="EMBL" id="JBCGDO010000001">
    <property type="protein sequence ID" value="MEM0541194.1"/>
    <property type="molecule type" value="Genomic_DNA"/>
</dbReference>
<dbReference type="Pfam" id="PF14121">
    <property type="entry name" value="Porin_10"/>
    <property type="match status" value="1"/>
</dbReference>
<keyword evidence="1" id="KW-0732">Signal</keyword>
<evidence type="ECO:0000313" key="2">
    <source>
        <dbReference type="EMBL" id="MEM0541194.1"/>
    </source>
</evidence>
<sequence>MRNIIIVVFLLTLSTGISQVQNNGSVRDNASTDEPVKIAPKATFDQYRVITLQKDTTFVDTSLTIKKEYQYNYLRKDIFGLLPFANEGQTYTVLDNSLKNYTAFPDIGFSGKHFNYLQVDDINYFSVATPLTELYFKTVMGQGQSIDALVALNISERLNVSIAYKGLRSLGKYINQLSSAGNFRFTTSYHSSNNRYFLNFHFTGQDILNGENGGITNLDDFEGNDVTFQNRARLEVYLTDARSFMKGNRVFLDHNFKFNRSDNKSALVLSHQFTYENKYYEYNQRTLFSRVGNEEILRFGEAFVTSGINDQARYNKLYNKVGAIYDNSLLGKFQFFVEDFRYNFYYDKILVLDSGVVPNAISGEVNTIGGQYEYRKNKWNGTFLYSNSVTNQSLSNVDAKLKYQLDEKNSFLFQYQMLNKIPDHIYNLSQSSYINYNWSNNFNNEKINILEATAKTQWVDATLQLSSYDDYLYFSQDASPDRTQLISPKQYAETINYVSLKVSREFKWGKFALDNTFLYQQVDQNDDILNVPQLLTRNTLYFSDYVFKKAMFLQTGFIFNYFSKYYVNDYNPLITEAFVQNEVKIGDFPMLDFFINARIRQTRIFLKAEHFNSGFTGNRYYNAPNYPYRDFMIRFGLVWNFFQ</sequence>
<accession>A0ABU9N0E2</accession>
<name>A0ABU9N0E2_9FLAO</name>
<dbReference type="InterPro" id="IPR025631">
    <property type="entry name" value="Porin_10"/>
</dbReference>
<evidence type="ECO:0000313" key="3">
    <source>
        <dbReference type="Proteomes" id="UP001460072"/>
    </source>
</evidence>
<evidence type="ECO:0000256" key="1">
    <source>
        <dbReference type="SAM" id="SignalP"/>
    </source>
</evidence>
<proteinExistence type="predicted"/>
<gene>
    <name evidence="2" type="ORF">WFZ85_01070</name>
</gene>